<dbReference type="Proteomes" id="UP000826271">
    <property type="component" value="Unassembled WGS sequence"/>
</dbReference>
<dbReference type="Pfam" id="PF00023">
    <property type="entry name" value="Ank"/>
    <property type="match status" value="2"/>
</dbReference>
<dbReference type="PRINTS" id="PR01415">
    <property type="entry name" value="ANKYRIN"/>
</dbReference>
<dbReference type="AlphaFoldDB" id="A0AAV6YCT5"/>
<dbReference type="InterPro" id="IPR011990">
    <property type="entry name" value="TPR-like_helical_dom_sf"/>
</dbReference>
<feature type="repeat" description="TPR" evidence="2">
    <location>
        <begin position="834"/>
        <end position="867"/>
    </location>
</feature>
<keyword evidence="4" id="KW-1185">Reference proteome</keyword>
<dbReference type="InterPro" id="IPR036770">
    <property type="entry name" value="Ankyrin_rpt-contain_sf"/>
</dbReference>
<gene>
    <name evidence="3" type="ORF">BUALT_Bualt02G0210500</name>
</gene>
<evidence type="ECO:0000313" key="3">
    <source>
        <dbReference type="EMBL" id="KAG8389260.1"/>
    </source>
</evidence>
<comment type="caution">
    <text evidence="3">The sequence shown here is derived from an EMBL/GenBank/DDBJ whole genome shotgun (WGS) entry which is preliminary data.</text>
</comment>
<accession>A0AAV6YCT5</accession>
<dbReference type="PROSITE" id="PS50088">
    <property type="entry name" value="ANK_REPEAT"/>
    <property type="match status" value="7"/>
</dbReference>
<feature type="repeat" description="ANK" evidence="1">
    <location>
        <begin position="556"/>
        <end position="588"/>
    </location>
</feature>
<evidence type="ECO:0000256" key="2">
    <source>
        <dbReference type="PROSITE-ProRule" id="PRU00339"/>
    </source>
</evidence>
<dbReference type="Gene3D" id="1.25.40.10">
    <property type="entry name" value="Tetratricopeptide repeat domain"/>
    <property type="match status" value="2"/>
</dbReference>
<dbReference type="SUPFAM" id="SSF48403">
    <property type="entry name" value="Ankyrin repeat"/>
    <property type="match status" value="2"/>
</dbReference>
<feature type="repeat" description="ANK" evidence="1">
    <location>
        <begin position="154"/>
        <end position="186"/>
    </location>
</feature>
<dbReference type="SMART" id="SM00248">
    <property type="entry name" value="ANK"/>
    <property type="match status" value="13"/>
</dbReference>
<feature type="repeat" description="ANK" evidence="1">
    <location>
        <begin position="219"/>
        <end position="251"/>
    </location>
</feature>
<dbReference type="PANTHER" id="PTHR46224">
    <property type="entry name" value="ANKYRIN REPEAT FAMILY PROTEIN"/>
    <property type="match status" value="1"/>
</dbReference>
<dbReference type="PROSITE" id="PS50297">
    <property type="entry name" value="ANK_REP_REGION"/>
    <property type="match status" value="7"/>
</dbReference>
<name>A0AAV6YCT5_9LAMI</name>
<reference evidence="3" key="1">
    <citation type="submission" date="2019-10" db="EMBL/GenBank/DDBJ databases">
        <authorList>
            <person name="Zhang R."/>
            <person name="Pan Y."/>
            <person name="Wang J."/>
            <person name="Ma R."/>
            <person name="Yu S."/>
        </authorList>
    </citation>
    <scope>NUCLEOTIDE SEQUENCE</scope>
    <source>
        <strain evidence="3">LA-IB0</strain>
        <tissue evidence="3">Leaf</tissue>
    </source>
</reference>
<evidence type="ECO:0000313" key="4">
    <source>
        <dbReference type="Proteomes" id="UP000826271"/>
    </source>
</evidence>
<dbReference type="InterPro" id="IPR051616">
    <property type="entry name" value="Cul2-RING_E3_ligase_SR"/>
</dbReference>
<dbReference type="EMBL" id="WHWC01000002">
    <property type="protein sequence ID" value="KAG8389260.1"/>
    <property type="molecule type" value="Genomic_DNA"/>
</dbReference>
<dbReference type="Pfam" id="PF12796">
    <property type="entry name" value="Ank_2"/>
    <property type="match status" value="4"/>
</dbReference>
<feature type="repeat" description="ANK" evidence="1">
    <location>
        <begin position="674"/>
        <end position="706"/>
    </location>
</feature>
<evidence type="ECO:0000256" key="1">
    <source>
        <dbReference type="PROSITE-ProRule" id="PRU00023"/>
    </source>
</evidence>
<organism evidence="3 4">
    <name type="scientific">Buddleja alternifolia</name>
    <dbReference type="NCBI Taxonomy" id="168488"/>
    <lineage>
        <taxon>Eukaryota</taxon>
        <taxon>Viridiplantae</taxon>
        <taxon>Streptophyta</taxon>
        <taxon>Embryophyta</taxon>
        <taxon>Tracheophyta</taxon>
        <taxon>Spermatophyta</taxon>
        <taxon>Magnoliopsida</taxon>
        <taxon>eudicotyledons</taxon>
        <taxon>Gunneridae</taxon>
        <taxon>Pentapetalae</taxon>
        <taxon>asterids</taxon>
        <taxon>lamiids</taxon>
        <taxon>Lamiales</taxon>
        <taxon>Scrophulariaceae</taxon>
        <taxon>Buddlejeae</taxon>
        <taxon>Buddleja</taxon>
    </lineage>
</organism>
<protein>
    <submittedName>
        <fullName evidence="3">Uncharacterized protein</fullName>
    </submittedName>
</protein>
<dbReference type="InterPro" id="IPR002110">
    <property type="entry name" value="Ankyrin_rpt"/>
</dbReference>
<dbReference type="SUPFAM" id="SSF48452">
    <property type="entry name" value="TPR-like"/>
    <property type="match status" value="2"/>
</dbReference>
<sequence length="897" mass="99507">MYSPSDDDVLIFKAAASGDLKHLQQLAVKTDDGAFRRRCEISNDCEGKTVLHYAAGMGRIQICKFLIEKQCGVCVFRDFKSYDDHFTASGNSPLLLAVIGGHINTAKYLIIRGADIAMCDSRGATSLHHAAGKENKELMQSLLLKGADIEAKSVDGTPLQFAASRGSVESIRFLLSHGAKPNSVAPLTYSPILLAIIFHSSDCLELLLKAGADPNMNTFGTNPLAYAAMKGETEVIQSLLAAGANPNAVDKLRVTPVEYAALAGEKEVLRVLFPVTRSISDYPDWNIDGIIKYIHSEKVKKKRERKQTIYLKLMKQKGKNAMNRDNYSDAIKWYNEAIYVDSSDANLLLDRSFCWANLNEAAFALTDAEACVKLRPHWPKAHYAEGVAWKLRKNYVMSSKAFANAWRLDPTDEDIVEAFREATSLGMMDLAAKHPLEALKIYERIIKARFGSSPMEQFFSLLHSFEADMGKLTNVDLWYRNSSVNTLEVAAAGNLERLRQLRADARDDQGFRKMCETVKDSKGLTVLHYAAFTGKTQVCRYLIGDVKMNIDLKTDKGDTPLSLAVMEEHFSTANYLINHDADVNASCLKGMTALHYAAENGADIEADSDYGTPLQRASSRGKKEAVKTFLDHNSNTYSASPLSMTPVMLSIMAQSFECLDMLLKAGADPNCVSCGMTPLSYTASESENEFMKFLLKAGANPNVVGTTGMTPLEYAAMACNHEGLMTLFPLTTRITSIPVWSFQGIMNHIHSKEARDQRELKRKENFLLAKQNGEAAVKRNEYLKAIVCYTEAIFLDPTDATMLSNRSLCWARLNDGKRALSDAEACIQLNPHWPKAHYREGVAWTLLKNYSMASEAFSQALKFDPQNQEIQKAFKDAVEAEFGIPVSDKIRAMHISL</sequence>
<feature type="repeat" description="ANK" evidence="1">
    <location>
        <begin position="46"/>
        <end position="69"/>
    </location>
</feature>
<dbReference type="PROSITE" id="PS50005">
    <property type="entry name" value="TPR"/>
    <property type="match status" value="1"/>
</dbReference>
<dbReference type="InterPro" id="IPR019734">
    <property type="entry name" value="TPR_rpt"/>
</dbReference>
<keyword evidence="1" id="KW-0040">ANK repeat</keyword>
<feature type="repeat" description="ANK" evidence="1">
    <location>
        <begin position="122"/>
        <end position="154"/>
    </location>
</feature>
<dbReference type="PANTHER" id="PTHR46224:SF67">
    <property type="entry name" value="HSP70-HSP90 ORGANIZING PROTEIN 3-LIKE"/>
    <property type="match status" value="1"/>
</dbReference>
<proteinExistence type="predicted"/>
<feature type="repeat" description="ANK" evidence="1">
    <location>
        <begin position="89"/>
        <end position="121"/>
    </location>
</feature>
<keyword evidence="2" id="KW-0802">TPR repeat</keyword>
<dbReference type="SMART" id="SM00028">
    <property type="entry name" value="TPR"/>
    <property type="match status" value="6"/>
</dbReference>
<dbReference type="Gene3D" id="1.25.40.20">
    <property type="entry name" value="Ankyrin repeat-containing domain"/>
    <property type="match status" value="4"/>
</dbReference>